<dbReference type="SMART" id="SM00028">
    <property type="entry name" value="TPR"/>
    <property type="match status" value="5"/>
</dbReference>
<keyword evidence="2 3" id="KW-0802">TPR repeat</keyword>
<evidence type="ECO:0000313" key="4">
    <source>
        <dbReference type="EMBL" id="HIW80475.1"/>
    </source>
</evidence>
<dbReference type="Pfam" id="PF13181">
    <property type="entry name" value="TPR_8"/>
    <property type="match status" value="1"/>
</dbReference>
<dbReference type="PROSITE" id="PS50005">
    <property type="entry name" value="TPR"/>
    <property type="match status" value="5"/>
</dbReference>
<reference evidence="4" key="1">
    <citation type="journal article" date="2021" name="PeerJ">
        <title>Extensive microbial diversity within the chicken gut microbiome revealed by metagenomics and culture.</title>
        <authorList>
            <person name="Gilroy R."/>
            <person name="Ravi A."/>
            <person name="Getino M."/>
            <person name="Pursley I."/>
            <person name="Horton D.L."/>
            <person name="Alikhan N.F."/>
            <person name="Baker D."/>
            <person name="Gharbi K."/>
            <person name="Hall N."/>
            <person name="Watson M."/>
            <person name="Adriaenssens E.M."/>
            <person name="Foster-Nyarko E."/>
            <person name="Jarju S."/>
            <person name="Secka A."/>
            <person name="Antonio M."/>
            <person name="Oren A."/>
            <person name="Chaudhuri R.R."/>
            <person name="La Ragione R."/>
            <person name="Hildebrand F."/>
            <person name="Pallen M.J."/>
        </authorList>
    </citation>
    <scope>NUCLEOTIDE SEQUENCE</scope>
    <source>
        <strain evidence="4">CHK195-6426</strain>
    </source>
</reference>
<feature type="repeat" description="TPR" evidence="3">
    <location>
        <begin position="238"/>
        <end position="271"/>
    </location>
</feature>
<feature type="repeat" description="TPR" evidence="3">
    <location>
        <begin position="272"/>
        <end position="305"/>
    </location>
</feature>
<proteinExistence type="predicted"/>
<dbReference type="PANTHER" id="PTHR44858:SF1">
    <property type="entry name" value="UDP-N-ACETYLGLUCOSAMINE--PEPTIDE N-ACETYLGLUCOSAMINYLTRANSFERASE SPINDLY-RELATED"/>
    <property type="match status" value="1"/>
</dbReference>
<dbReference type="InterPro" id="IPR050498">
    <property type="entry name" value="Ycf3"/>
</dbReference>
<dbReference type="PROSITE" id="PS50293">
    <property type="entry name" value="TPR_REGION"/>
    <property type="match status" value="1"/>
</dbReference>
<feature type="repeat" description="TPR" evidence="3">
    <location>
        <begin position="139"/>
        <end position="172"/>
    </location>
</feature>
<keyword evidence="1" id="KW-0677">Repeat</keyword>
<comment type="caution">
    <text evidence="4">The sequence shown here is derived from an EMBL/GenBank/DDBJ whole genome shotgun (WGS) entry which is preliminary data.</text>
</comment>
<dbReference type="Gene3D" id="1.25.40.10">
    <property type="entry name" value="Tetratricopeptide repeat domain"/>
    <property type="match status" value="3"/>
</dbReference>
<accession>A0A9D1UBM5</accession>
<dbReference type="AlphaFoldDB" id="A0A9D1UBM5"/>
<evidence type="ECO:0000256" key="2">
    <source>
        <dbReference type="ARBA" id="ARBA00022803"/>
    </source>
</evidence>
<dbReference type="PANTHER" id="PTHR44858">
    <property type="entry name" value="TETRATRICOPEPTIDE REPEAT PROTEIN 6"/>
    <property type="match status" value="1"/>
</dbReference>
<sequence length="354" mass="39513">MEIVMVFYHIKKSGLLAAGLLISMLLTGCAGGSENIQSGMQLIQNLDYQGAMAEFEEAEAANENERLLYRGRGIAYMGLTDYEQAISCFQTALAASSGIVESVDFDLNYYLAAAYTKNGQYQEAKDTYDAILALRPKEEDAYFLRGNALLNLGDFEGAKEDFDRVVSMSPQNYDRLIEIYETLDHFGYRQEGQAYLQNALDTAEGAMDQFDSGRIYYYLGEYQKAYLALEEAKGNGGAESYLYLGKAYEATGDYNYASSVYNSYISQDPSNAEMYNQLGLCEIAKGEYQKALEAFQAGLEIEGNDMVQALSFNEIVAYEYLGEYQKAAVLLDAYLANYPDDEAAAREKQFLSTR</sequence>
<evidence type="ECO:0000256" key="1">
    <source>
        <dbReference type="ARBA" id="ARBA00022737"/>
    </source>
</evidence>
<dbReference type="SUPFAM" id="SSF48452">
    <property type="entry name" value="TPR-like"/>
    <property type="match status" value="2"/>
</dbReference>
<feature type="repeat" description="TPR" evidence="3">
    <location>
        <begin position="105"/>
        <end position="138"/>
    </location>
</feature>
<gene>
    <name evidence="4" type="ORF">H9742_02935</name>
</gene>
<dbReference type="InterPro" id="IPR011990">
    <property type="entry name" value="TPR-like_helical_dom_sf"/>
</dbReference>
<dbReference type="Pfam" id="PF13432">
    <property type="entry name" value="TPR_16"/>
    <property type="match status" value="2"/>
</dbReference>
<organism evidence="4 5">
    <name type="scientific">Candidatus Acetatifactor stercoripullorum</name>
    <dbReference type="NCBI Taxonomy" id="2838414"/>
    <lineage>
        <taxon>Bacteria</taxon>
        <taxon>Bacillati</taxon>
        <taxon>Bacillota</taxon>
        <taxon>Clostridia</taxon>
        <taxon>Lachnospirales</taxon>
        <taxon>Lachnospiraceae</taxon>
        <taxon>Acetatifactor</taxon>
    </lineage>
</organism>
<feature type="repeat" description="TPR" evidence="3">
    <location>
        <begin position="66"/>
        <end position="99"/>
    </location>
</feature>
<evidence type="ECO:0000256" key="3">
    <source>
        <dbReference type="PROSITE-ProRule" id="PRU00339"/>
    </source>
</evidence>
<protein>
    <submittedName>
        <fullName evidence="4">Tetratricopeptide repeat protein</fullName>
    </submittedName>
</protein>
<dbReference type="InterPro" id="IPR019734">
    <property type="entry name" value="TPR_rpt"/>
</dbReference>
<reference evidence="4" key="2">
    <citation type="submission" date="2021-04" db="EMBL/GenBank/DDBJ databases">
        <authorList>
            <person name="Gilroy R."/>
        </authorList>
    </citation>
    <scope>NUCLEOTIDE SEQUENCE</scope>
    <source>
        <strain evidence="4">CHK195-6426</strain>
    </source>
</reference>
<dbReference type="EMBL" id="DXGH01000013">
    <property type="protein sequence ID" value="HIW80475.1"/>
    <property type="molecule type" value="Genomic_DNA"/>
</dbReference>
<name>A0A9D1UBM5_9FIRM</name>
<dbReference type="Pfam" id="PF13174">
    <property type="entry name" value="TPR_6"/>
    <property type="match status" value="1"/>
</dbReference>
<dbReference type="Proteomes" id="UP000824265">
    <property type="component" value="Unassembled WGS sequence"/>
</dbReference>
<evidence type="ECO:0000313" key="5">
    <source>
        <dbReference type="Proteomes" id="UP000824265"/>
    </source>
</evidence>